<dbReference type="OrthoDB" id="9773047at2"/>
<dbReference type="PANTHER" id="PTHR43283:SF7">
    <property type="entry name" value="BETA-LACTAMASE-RELATED DOMAIN-CONTAINING PROTEIN"/>
    <property type="match status" value="1"/>
</dbReference>
<dbReference type="SUPFAM" id="SSF56601">
    <property type="entry name" value="beta-lactamase/transpeptidase-like"/>
    <property type="match status" value="1"/>
</dbReference>
<comment type="caution">
    <text evidence="2">The sequence shown here is derived from an EMBL/GenBank/DDBJ whole genome shotgun (WGS) entry which is preliminary data.</text>
</comment>
<name>A0A511AH52_9MICO</name>
<protein>
    <submittedName>
        <fullName evidence="2">Penicillin-binding protein</fullName>
    </submittedName>
</protein>
<evidence type="ECO:0000259" key="1">
    <source>
        <dbReference type="Pfam" id="PF00144"/>
    </source>
</evidence>
<dbReference type="InterPro" id="IPR001466">
    <property type="entry name" value="Beta-lactam-related"/>
</dbReference>
<reference evidence="2 3" key="1">
    <citation type="submission" date="2019-07" db="EMBL/GenBank/DDBJ databases">
        <title>Whole genome shotgun sequence of Microbacterium aerolatum NBRC 103071.</title>
        <authorList>
            <person name="Hosoyama A."/>
            <person name="Uohara A."/>
            <person name="Ohji S."/>
            <person name="Ichikawa N."/>
        </authorList>
    </citation>
    <scope>NUCLEOTIDE SEQUENCE [LARGE SCALE GENOMIC DNA]</scope>
    <source>
        <strain evidence="2 3">NBRC 103071</strain>
    </source>
</reference>
<dbReference type="InterPro" id="IPR050789">
    <property type="entry name" value="Diverse_Enzym_Activities"/>
</dbReference>
<dbReference type="Gene3D" id="3.40.710.10">
    <property type="entry name" value="DD-peptidase/beta-lactamase superfamily"/>
    <property type="match status" value="1"/>
</dbReference>
<proteinExistence type="predicted"/>
<dbReference type="Pfam" id="PF00144">
    <property type="entry name" value="Beta-lactamase"/>
    <property type="match status" value="1"/>
</dbReference>
<evidence type="ECO:0000313" key="2">
    <source>
        <dbReference type="EMBL" id="GEK86673.1"/>
    </source>
</evidence>
<sequence>MTSAQTLRDLIVEHIETSGFGAHGLHVRVGADTAEHRWAPDVREDIHSAAKGVCVLAAAIAADEERIDFDIPVAEYLAGVPLGAGVEDVTLRHLLSMSSGIDLPWSESMMTDWPDLALEFLSRPSRGRVFQYSNASTYAAMFVLATRVGDVQEFLTPRLLTPLGLDEVSWDRCPNGRIVAGEGLALRTEELSRIGRLIRDGGCWEGRRLVSEKWVDAMHSDWVRSGENPGYQRYALSGWDGPGEAWRLHGAHGQLLIFAGHAVVTITASDHFGADAVAARVAGLIAPAA</sequence>
<gene>
    <name evidence="2" type="ORF">MAE01_18490</name>
</gene>
<accession>A0A511AH52</accession>
<keyword evidence="3" id="KW-1185">Reference proteome</keyword>
<evidence type="ECO:0000313" key="3">
    <source>
        <dbReference type="Proteomes" id="UP000321225"/>
    </source>
</evidence>
<dbReference type="PANTHER" id="PTHR43283">
    <property type="entry name" value="BETA-LACTAMASE-RELATED"/>
    <property type="match status" value="1"/>
</dbReference>
<dbReference type="AlphaFoldDB" id="A0A511AH52"/>
<dbReference type="InterPro" id="IPR012338">
    <property type="entry name" value="Beta-lactam/transpept-like"/>
</dbReference>
<organism evidence="2 3">
    <name type="scientific">Microbacterium aerolatum</name>
    <dbReference type="NCBI Taxonomy" id="153731"/>
    <lineage>
        <taxon>Bacteria</taxon>
        <taxon>Bacillati</taxon>
        <taxon>Actinomycetota</taxon>
        <taxon>Actinomycetes</taxon>
        <taxon>Micrococcales</taxon>
        <taxon>Microbacteriaceae</taxon>
        <taxon>Microbacterium</taxon>
    </lineage>
</organism>
<feature type="domain" description="Beta-lactamase-related" evidence="1">
    <location>
        <begin position="32"/>
        <end position="229"/>
    </location>
</feature>
<dbReference type="EMBL" id="BJUW01000007">
    <property type="protein sequence ID" value="GEK86673.1"/>
    <property type="molecule type" value="Genomic_DNA"/>
</dbReference>
<dbReference type="Proteomes" id="UP000321225">
    <property type="component" value="Unassembled WGS sequence"/>
</dbReference>
<dbReference type="RefSeq" id="WP_147039269.1">
    <property type="nucleotide sequence ID" value="NZ_BJUW01000007.1"/>
</dbReference>